<proteinExistence type="predicted"/>
<accession>A0A8J8NTR5</accession>
<reference evidence="1" key="1">
    <citation type="submission" date="2019-06" db="EMBL/GenBank/DDBJ databases">
        <authorList>
            <person name="Zheng W."/>
        </authorList>
    </citation>
    <scope>NUCLEOTIDE SEQUENCE</scope>
    <source>
        <strain evidence="1">QDHG01</strain>
    </source>
</reference>
<keyword evidence="2" id="KW-1185">Reference proteome</keyword>
<dbReference type="EMBL" id="RRYP01006804">
    <property type="protein sequence ID" value="TNV80953.1"/>
    <property type="molecule type" value="Genomic_DNA"/>
</dbReference>
<evidence type="ECO:0000313" key="1">
    <source>
        <dbReference type="EMBL" id="TNV80953.1"/>
    </source>
</evidence>
<sequence length="98" mass="11441">MPETICSQQCTTLSLELLAFPKLIRLHSMSSDILYHHHLLILAQNDIQMSSISDSSEELIMGRNMSNRDHIEQVLKSSFRSIQSRQRFILWIRQCLRA</sequence>
<comment type="caution">
    <text evidence="1">The sequence shown here is derived from an EMBL/GenBank/DDBJ whole genome shotgun (WGS) entry which is preliminary data.</text>
</comment>
<organism evidence="1 2">
    <name type="scientific">Halteria grandinella</name>
    <dbReference type="NCBI Taxonomy" id="5974"/>
    <lineage>
        <taxon>Eukaryota</taxon>
        <taxon>Sar</taxon>
        <taxon>Alveolata</taxon>
        <taxon>Ciliophora</taxon>
        <taxon>Intramacronucleata</taxon>
        <taxon>Spirotrichea</taxon>
        <taxon>Stichotrichia</taxon>
        <taxon>Sporadotrichida</taxon>
        <taxon>Halteriidae</taxon>
        <taxon>Halteria</taxon>
    </lineage>
</organism>
<dbReference type="Proteomes" id="UP000785679">
    <property type="component" value="Unassembled WGS sequence"/>
</dbReference>
<protein>
    <submittedName>
        <fullName evidence="1">Uncharacterized protein</fullName>
    </submittedName>
</protein>
<dbReference type="AlphaFoldDB" id="A0A8J8NTR5"/>
<gene>
    <name evidence="1" type="ORF">FGO68_gene1065</name>
</gene>
<name>A0A8J8NTR5_HALGN</name>
<evidence type="ECO:0000313" key="2">
    <source>
        <dbReference type="Proteomes" id="UP000785679"/>
    </source>
</evidence>